<feature type="transmembrane region" description="Helical" evidence="2">
    <location>
        <begin position="111"/>
        <end position="134"/>
    </location>
</feature>
<keyword evidence="2" id="KW-1133">Transmembrane helix</keyword>
<organism evidence="3 4">
    <name type="scientific">Kluyvera georgiana ATCC 51603</name>
    <dbReference type="NCBI Taxonomy" id="1354264"/>
    <lineage>
        <taxon>Bacteria</taxon>
        <taxon>Pseudomonadati</taxon>
        <taxon>Pseudomonadota</taxon>
        <taxon>Gammaproteobacteria</taxon>
        <taxon>Enterobacterales</taxon>
        <taxon>Enterobacteriaceae</taxon>
        <taxon>Kluyvera</taxon>
    </lineage>
</organism>
<dbReference type="GO" id="GO:0015293">
    <property type="term" value="F:symporter activity"/>
    <property type="evidence" value="ECO:0007669"/>
    <property type="project" value="InterPro"/>
</dbReference>
<keyword evidence="4" id="KW-1185">Reference proteome</keyword>
<dbReference type="GO" id="GO:0005886">
    <property type="term" value="C:plasma membrane"/>
    <property type="evidence" value="ECO:0007669"/>
    <property type="project" value="TreeGrafter"/>
</dbReference>
<dbReference type="GO" id="GO:0008643">
    <property type="term" value="P:carbohydrate transport"/>
    <property type="evidence" value="ECO:0007669"/>
    <property type="project" value="InterPro"/>
</dbReference>
<protein>
    <submittedName>
        <fullName evidence="3">Rhamnogalacturonide transporter</fullName>
    </submittedName>
</protein>
<feature type="transmembrane region" description="Helical" evidence="2">
    <location>
        <begin position="422"/>
        <end position="443"/>
    </location>
</feature>
<sequence>MIKKVREIKLHNYICFGLADVIGSGAFTLVSAWLLFFLTTFCGLTPIEAGSLFAVARIVDVIMCPCMGYISDNFHKTRLGRRFGRRRFFLLLSIPLVAVYSLLWVQGFNYWIYLLAYILFEIVYSMIMIPYDTLSAEMTSDFTKRSKLTSARMYIAQFAGFTAAFLPGRLLAYFGSDSSISFFYAGAIFTVAFMVVLFFVYFGTWERSLEEIEQSERNVEHQEKQPLAKRLFDIYYDFVSTLKIKTFRSHLGMYLGGSVAQDIFNSVFTYFVVFALATSSVVASNLLSVINGLQFFGVGVATWLTLRYSPSRAFATQALMALVAFVLFALTYVYGSTSMSLLYLAAGVAGLARGGIYSIPWNNYTFVADVDEILTCNRREGIFAGFMSLLRKASQAFSIFLVGVALQMSGFITGHSSQPQSAINMILAIMIVLPVVLTLWGIWSAFQFKVNSRTHAVLNDEVARLKQGGSKATVTADTKAVIESLTGMPYDQCWGDNTVGHVNRSLLKAKQQQLEQLHNA</sequence>
<dbReference type="InterPro" id="IPR039672">
    <property type="entry name" value="MFS_2"/>
</dbReference>
<evidence type="ECO:0000313" key="3">
    <source>
        <dbReference type="EMBL" id="OAT54357.1"/>
    </source>
</evidence>
<evidence type="ECO:0000256" key="2">
    <source>
        <dbReference type="SAM" id="Phobius"/>
    </source>
</evidence>
<feature type="transmembrane region" description="Helical" evidence="2">
    <location>
        <begin position="341"/>
        <end position="359"/>
    </location>
</feature>
<proteinExistence type="inferred from homology"/>
<comment type="caution">
    <text evidence="3">The sequence shown here is derived from an EMBL/GenBank/DDBJ whole genome shotgun (WGS) entry which is preliminary data.</text>
</comment>
<feature type="transmembrane region" description="Helical" evidence="2">
    <location>
        <begin position="180"/>
        <end position="202"/>
    </location>
</feature>
<dbReference type="PANTHER" id="PTHR11328">
    <property type="entry name" value="MAJOR FACILITATOR SUPERFAMILY DOMAIN-CONTAINING PROTEIN"/>
    <property type="match status" value="1"/>
</dbReference>
<evidence type="ECO:0000313" key="4">
    <source>
        <dbReference type="Proteomes" id="UP000078386"/>
    </source>
</evidence>
<dbReference type="PATRIC" id="fig|1354264.4.peg.1712"/>
<feature type="transmembrane region" description="Helical" evidence="2">
    <location>
        <begin position="263"/>
        <end position="283"/>
    </location>
</feature>
<feature type="transmembrane region" description="Helical" evidence="2">
    <location>
        <begin position="88"/>
        <end position="105"/>
    </location>
</feature>
<name>A0A1B7K2H5_9ENTR</name>
<feature type="transmembrane region" description="Helical" evidence="2">
    <location>
        <begin position="154"/>
        <end position="174"/>
    </location>
</feature>
<keyword evidence="2" id="KW-0472">Membrane</keyword>
<evidence type="ECO:0000256" key="1">
    <source>
        <dbReference type="ARBA" id="ARBA00009617"/>
    </source>
</evidence>
<dbReference type="PANTHER" id="PTHR11328:SF24">
    <property type="entry name" value="MAJOR FACILITATOR SUPERFAMILY (MFS) PROFILE DOMAIN-CONTAINING PROTEIN"/>
    <property type="match status" value="1"/>
</dbReference>
<dbReference type="AlphaFoldDB" id="A0A1B7K2H5"/>
<dbReference type="Gene3D" id="1.20.1250.20">
    <property type="entry name" value="MFS general substrate transporter like domains"/>
    <property type="match status" value="1"/>
</dbReference>
<dbReference type="RefSeq" id="WP_064544174.1">
    <property type="nucleotide sequence ID" value="NZ_LXEU01000038.1"/>
</dbReference>
<keyword evidence="2" id="KW-0812">Transmembrane</keyword>
<feature type="transmembrane region" description="Helical" evidence="2">
    <location>
        <begin position="396"/>
        <end position="416"/>
    </location>
</feature>
<feature type="transmembrane region" description="Helical" evidence="2">
    <location>
        <begin position="49"/>
        <end position="67"/>
    </location>
</feature>
<dbReference type="CDD" id="cd17332">
    <property type="entry name" value="MFS_MelB_like"/>
    <property type="match status" value="1"/>
</dbReference>
<reference evidence="3 4" key="1">
    <citation type="submission" date="2016-04" db="EMBL/GenBank/DDBJ databases">
        <title>ATOL: Assembling a taxonomically balanced genome-scale reconstruction of the evolutionary history of the Enterobacteriaceae.</title>
        <authorList>
            <person name="Plunkett G.III."/>
            <person name="Neeno-Eckwall E.C."/>
            <person name="Glasner J.D."/>
            <person name="Perna N.T."/>
        </authorList>
    </citation>
    <scope>NUCLEOTIDE SEQUENCE [LARGE SCALE GENOMIC DNA]</scope>
    <source>
        <strain evidence="3 4">ATCC 51603</strain>
    </source>
</reference>
<dbReference type="InterPro" id="IPR036259">
    <property type="entry name" value="MFS_trans_sf"/>
</dbReference>
<dbReference type="SUPFAM" id="SSF103473">
    <property type="entry name" value="MFS general substrate transporter"/>
    <property type="match status" value="1"/>
</dbReference>
<accession>A0A1B7K2H5</accession>
<feature type="transmembrane region" description="Helical" evidence="2">
    <location>
        <begin position="318"/>
        <end position="335"/>
    </location>
</feature>
<gene>
    <name evidence="3" type="ORF">M989_01646</name>
</gene>
<feature type="transmembrane region" description="Helical" evidence="2">
    <location>
        <begin position="12"/>
        <end position="37"/>
    </location>
</feature>
<dbReference type="Proteomes" id="UP000078386">
    <property type="component" value="Unassembled WGS sequence"/>
</dbReference>
<dbReference type="EMBL" id="LXEU01000038">
    <property type="protein sequence ID" value="OAT54357.1"/>
    <property type="molecule type" value="Genomic_DNA"/>
</dbReference>
<dbReference type="Pfam" id="PF13347">
    <property type="entry name" value="MFS_2"/>
    <property type="match status" value="1"/>
</dbReference>
<comment type="similarity">
    <text evidence="1">Belongs to the sodium:galactoside symporter (TC 2.A.2) family.</text>
</comment>